<dbReference type="Proteomes" id="UP001249851">
    <property type="component" value="Unassembled WGS sequence"/>
</dbReference>
<dbReference type="EMBL" id="JARQWQ010000072">
    <property type="protein sequence ID" value="KAK2554104.1"/>
    <property type="molecule type" value="Genomic_DNA"/>
</dbReference>
<dbReference type="SUPFAM" id="SSF56349">
    <property type="entry name" value="DNA breaking-rejoining enzymes"/>
    <property type="match status" value="1"/>
</dbReference>
<evidence type="ECO:0000256" key="1">
    <source>
        <dbReference type="ARBA" id="ARBA00023172"/>
    </source>
</evidence>
<dbReference type="AlphaFoldDB" id="A0AAD9UXY4"/>
<evidence type="ECO:0000313" key="3">
    <source>
        <dbReference type="Proteomes" id="UP001249851"/>
    </source>
</evidence>
<keyword evidence="1" id="KW-0233">DNA recombination</keyword>
<dbReference type="Gene3D" id="1.10.443.10">
    <property type="entry name" value="Intergrase catalytic core"/>
    <property type="match status" value="1"/>
</dbReference>
<dbReference type="InterPro" id="IPR052787">
    <property type="entry name" value="MAVS"/>
</dbReference>
<name>A0AAD9UXY4_ACRCE</name>
<keyword evidence="3" id="KW-1185">Reference proteome</keyword>
<evidence type="ECO:0000313" key="2">
    <source>
        <dbReference type="EMBL" id="KAK2554104.1"/>
    </source>
</evidence>
<reference evidence="2" key="2">
    <citation type="journal article" date="2023" name="Science">
        <title>Genomic signatures of disease resistance in endangered staghorn corals.</title>
        <authorList>
            <person name="Vollmer S.V."/>
            <person name="Selwyn J.D."/>
            <person name="Despard B.A."/>
            <person name="Roesel C.L."/>
        </authorList>
    </citation>
    <scope>NUCLEOTIDE SEQUENCE</scope>
    <source>
        <strain evidence="2">K2</strain>
    </source>
</reference>
<dbReference type="PANTHER" id="PTHR21446">
    <property type="entry name" value="DUF3504 DOMAIN-CONTAINING PROTEIN"/>
    <property type="match status" value="1"/>
</dbReference>
<dbReference type="InterPro" id="IPR011010">
    <property type="entry name" value="DNA_brk_join_enz"/>
</dbReference>
<accession>A0AAD9UXY4</accession>
<organism evidence="2 3">
    <name type="scientific">Acropora cervicornis</name>
    <name type="common">Staghorn coral</name>
    <dbReference type="NCBI Taxonomy" id="6130"/>
    <lineage>
        <taxon>Eukaryota</taxon>
        <taxon>Metazoa</taxon>
        <taxon>Cnidaria</taxon>
        <taxon>Anthozoa</taxon>
        <taxon>Hexacorallia</taxon>
        <taxon>Scleractinia</taxon>
        <taxon>Astrocoeniina</taxon>
        <taxon>Acroporidae</taxon>
        <taxon>Acropora</taxon>
    </lineage>
</organism>
<dbReference type="InterPro" id="IPR013762">
    <property type="entry name" value="Integrase-like_cat_sf"/>
</dbReference>
<dbReference type="GO" id="GO:0006310">
    <property type="term" value="P:DNA recombination"/>
    <property type="evidence" value="ECO:0007669"/>
    <property type="project" value="UniProtKB-KW"/>
</dbReference>
<reference evidence="2" key="1">
    <citation type="journal article" date="2023" name="G3 (Bethesda)">
        <title>Whole genome assembly and annotation of the endangered Caribbean coral Acropora cervicornis.</title>
        <authorList>
            <person name="Selwyn J.D."/>
            <person name="Vollmer S.V."/>
        </authorList>
    </citation>
    <scope>NUCLEOTIDE SEQUENCE</scope>
    <source>
        <strain evidence="2">K2</strain>
    </source>
</reference>
<proteinExistence type="predicted"/>
<gene>
    <name evidence="2" type="ORF">P5673_024452</name>
</gene>
<protein>
    <submittedName>
        <fullName evidence="2">Uncharacterized protein</fullName>
    </submittedName>
</protein>
<dbReference type="GO" id="GO:0015074">
    <property type="term" value="P:DNA integration"/>
    <property type="evidence" value="ECO:0007669"/>
    <property type="project" value="InterPro"/>
</dbReference>
<dbReference type="GO" id="GO:0003677">
    <property type="term" value="F:DNA binding"/>
    <property type="evidence" value="ECO:0007669"/>
    <property type="project" value="InterPro"/>
</dbReference>
<sequence length="243" mass="26746">MWSTDRGERDPVKLFEKWLDHPPDVLKKSGLLYLTIIPTPTSNTWYSKKRMGQPRIGQIMKSVASRLAPKSNKKIKNHSTRKTVVATLKNAGQPHHKIIQVTGHARESSLDDYDEITVSERRELSHIANGYVPAQSSSTSAISTTSASTSHFPSYSSVPVALAIPSAFCMKENLPPAVPMVPMSSNQVSPSVNVAEFTSMPSSMYSTANKQNLSAPFQIFNSCVFNTNNLRENPVPKSQGSEK</sequence>
<comment type="caution">
    <text evidence="2">The sequence shown here is derived from an EMBL/GenBank/DDBJ whole genome shotgun (WGS) entry which is preliminary data.</text>
</comment>
<dbReference type="PANTHER" id="PTHR21446:SF12">
    <property type="entry name" value="POTASSIUM CHANNEL TETRAMERIZATION DOMAIN CONTAINING 1"/>
    <property type="match status" value="1"/>
</dbReference>